<organism evidence="1 2">
    <name type="scientific">Breznakia pachnodae</name>
    <dbReference type="NCBI Taxonomy" id="265178"/>
    <lineage>
        <taxon>Bacteria</taxon>
        <taxon>Bacillati</taxon>
        <taxon>Bacillota</taxon>
        <taxon>Erysipelotrichia</taxon>
        <taxon>Erysipelotrichales</taxon>
        <taxon>Erysipelotrichaceae</taxon>
        <taxon>Breznakia</taxon>
    </lineage>
</organism>
<evidence type="ECO:0000313" key="1">
    <source>
        <dbReference type="EMBL" id="MDQ0361502.1"/>
    </source>
</evidence>
<sequence>MNTTVTLKQLLLDLSKDCKISKEVQYKILLCVLHNIVNNLSNE</sequence>
<dbReference type="RefSeq" id="WP_307408286.1">
    <property type="nucleotide sequence ID" value="NZ_JAUSUR010000004.1"/>
</dbReference>
<dbReference type="EMBL" id="JAUSUR010000004">
    <property type="protein sequence ID" value="MDQ0361502.1"/>
    <property type="molecule type" value="Genomic_DNA"/>
</dbReference>
<reference evidence="1 2" key="1">
    <citation type="submission" date="2023-07" db="EMBL/GenBank/DDBJ databases">
        <title>Genomic Encyclopedia of Type Strains, Phase IV (KMG-IV): sequencing the most valuable type-strain genomes for metagenomic binning, comparative biology and taxonomic classification.</title>
        <authorList>
            <person name="Goeker M."/>
        </authorList>
    </citation>
    <scope>NUCLEOTIDE SEQUENCE [LARGE SCALE GENOMIC DNA]</scope>
    <source>
        <strain evidence="1 2">DSM 16784</strain>
    </source>
</reference>
<name>A0ABU0E3M5_9FIRM</name>
<gene>
    <name evidence="1" type="ORF">J2S15_002252</name>
</gene>
<proteinExistence type="predicted"/>
<keyword evidence="2" id="KW-1185">Reference proteome</keyword>
<dbReference type="Proteomes" id="UP001230220">
    <property type="component" value="Unassembled WGS sequence"/>
</dbReference>
<accession>A0ABU0E3M5</accession>
<evidence type="ECO:0000313" key="2">
    <source>
        <dbReference type="Proteomes" id="UP001230220"/>
    </source>
</evidence>
<protein>
    <submittedName>
        <fullName evidence="1">Uncharacterized protein</fullName>
    </submittedName>
</protein>
<comment type="caution">
    <text evidence="1">The sequence shown here is derived from an EMBL/GenBank/DDBJ whole genome shotgun (WGS) entry which is preliminary data.</text>
</comment>